<feature type="compositionally biased region" description="Low complexity" evidence="2">
    <location>
        <begin position="28"/>
        <end position="38"/>
    </location>
</feature>
<gene>
    <name evidence="3" type="ORF">EUGRSUZ_A00784</name>
</gene>
<keyword evidence="1" id="KW-0175">Coiled coil</keyword>
<proteinExistence type="predicted"/>
<reference evidence="3" key="1">
    <citation type="submission" date="2013-07" db="EMBL/GenBank/DDBJ databases">
        <title>The genome of Eucalyptus grandis.</title>
        <authorList>
            <person name="Schmutz J."/>
            <person name="Hayes R."/>
            <person name="Myburg A."/>
            <person name="Tuskan G."/>
            <person name="Grattapaglia D."/>
            <person name="Rokhsar D.S."/>
        </authorList>
    </citation>
    <scope>NUCLEOTIDE SEQUENCE</scope>
    <source>
        <tissue evidence="3">Leaf extractions</tissue>
    </source>
</reference>
<name>A0A059DDU3_EUCGR</name>
<dbReference type="OrthoDB" id="633301at2759"/>
<dbReference type="EMBL" id="KK198753">
    <property type="protein sequence ID" value="KCW88395.1"/>
    <property type="molecule type" value="Genomic_DNA"/>
</dbReference>
<feature type="compositionally biased region" description="Basic residues" evidence="2">
    <location>
        <begin position="1"/>
        <end position="17"/>
    </location>
</feature>
<feature type="region of interest" description="Disordered" evidence="2">
    <location>
        <begin position="1"/>
        <end position="89"/>
    </location>
</feature>
<evidence type="ECO:0000256" key="1">
    <source>
        <dbReference type="SAM" id="Coils"/>
    </source>
</evidence>
<dbReference type="AlphaFoldDB" id="A0A059DDU3"/>
<organism evidence="3">
    <name type="scientific">Eucalyptus grandis</name>
    <name type="common">Flooded gum</name>
    <dbReference type="NCBI Taxonomy" id="71139"/>
    <lineage>
        <taxon>Eukaryota</taxon>
        <taxon>Viridiplantae</taxon>
        <taxon>Streptophyta</taxon>
        <taxon>Embryophyta</taxon>
        <taxon>Tracheophyta</taxon>
        <taxon>Spermatophyta</taxon>
        <taxon>Magnoliopsida</taxon>
        <taxon>eudicotyledons</taxon>
        <taxon>Gunneridae</taxon>
        <taxon>Pentapetalae</taxon>
        <taxon>rosids</taxon>
        <taxon>malvids</taxon>
        <taxon>Myrtales</taxon>
        <taxon>Myrtaceae</taxon>
        <taxon>Myrtoideae</taxon>
        <taxon>Eucalypteae</taxon>
        <taxon>Eucalyptus</taxon>
    </lineage>
</organism>
<dbReference type="Gramene" id="KCW88395">
    <property type="protein sequence ID" value="KCW88395"/>
    <property type="gene ID" value="EUGRSUZ_A00784"/>
</dbReference>
<dbReference type="InParanoid" id="A0A059DDU3"/>
<accession>A0A059DDU3</accession>
<evidence type="ECO:0000256" key="2">
    <source>
        <dbReference type="SAM" id="MobiDB-lite"/>
    </source>
</evidence>
<sequence>MDEEKRRKRNKKKKSKQSGRAAEGGGAAAVAAGDGETVAVEERSRLSNGGAHGNEEESGAAQDDAEVADQVEPRPNGAEDHVDIQSSLGGAVEQNRLEIKASLEENIKHLWNENDLHKEKEAVLTTNLAQLESEKAIWLQKEVSFKEKIGQLSDEKAKLSDEKAILELKQASFKEKISQILDEKANLELKQESLEEKIRQLERDHDSWVSKEERLVEKIQELERDHDSWVLKEVSLEEKIRQLEKDHESWLLKESSSKEILAKMETDISGLQLQVSKLEESKIGYLQENRRLKDNVLELQGQIHLLENASSVNHSDEKIKRFSEYEELNSQMEAACALVEKLITDNADLVEKVNQLYLQLDQQNAAPGLTSPFQSGSTVEIAESTSIVDRSSASNADILVLDERPESSKDIQMHDDITSEDKINGEHSLLISSSAKPEDTGEIVQIPLDDNEVQDLESQAFESEEKNVVPLSDAPLIGAPLRLISFFASYVSGADLVDKDVKSSH</sequence>
<protein>
    <submittedName>
        <fullName evidence="3">Uncharacterized protein</fullName>
    </submittedName>
</protein>
<dbReference type="OMA" id="DYHAQNE"/>
<dbReference type="KEGG" id="egr:104432757"/>
<evidence type="ECO:0000313" key="3">
    <source>
        <dbReference type="EMBL" id="KCW88395.1"/>
    </source>
</evidence>
<dbReference type="eggNOG" id="ENOG502R8S2">
    <property type="taxonomic scope" value="Eukaryota"/>
</dbReference>
<feature type="coiled-coil region" evidence="1">
    <location>
        <begin position="114"/>
        <end position="345"/>
    </location>
</feature>